<evidence type="ECO:0000313" key="3">
    <source>
        <dbReference type="Proteomes" id="UP001215598"/>
    </source>
</evidence>
<evidence type="ECO:0000313" key="2">
    <source>
        <dbReference type="EMBL" id="KAJ7716696.1"/>
    </source>
</evidence>
<dbReference type="EMBL" id="JARKIB010000287">
    <property type="protein sequence ID" value="KAJ7716696.1"/>
    <property type="molecule type" value="Genomic_DNA"/>
</dbReference>
<dbReference type="AlphaFoldDB" id="A0AAD7MGP0"/>
<dbReference type="Proteomes" id="UP001215598">
    <property type="component" value="Unassembled WGS sequence"/>
</dbReference>
<feature type="compositionally biased region" description="Acidic residues" evidence="1">
    <location>
        <begin position="9"/>
        <end position="41"/>
    </location>
</feature>
<accession>A0AAD7MGP0</accession>
<gene>
    <name evidence="2" type="ORF">B0H16DRAFT_1741029</name>
</gene>
<evidence type="ECO:0000256" key="1">
    <source>
        <dbReference type="SAM" id="MobiDB-lite"/>
    </source>
</evidence>
<protein>
    <submittedName>
        <fullName evidence="2">Uncharacterized protein</fullName>
    </submittedName>
</protein>
<organism evidence="2 3">
    <name type="scientific">Mycena metata</name>
    <dbReference type="NCBI Taxonomy" id="1033252"/>
    <lineage>
        <taxon>Eukaryota</taxon>
        <taxon>Fungi</taxon>
        <taxon>Dikarya</taxon>
        <taxon>Basidiomycota</taxon>
        <taxon>Agaricomycotina</taxon>
        <taxon>Agaricomycetes</taxon>
        <taxon>Agaricomycetidae</taxon>
        <taxon>Agaricales</taxon>
        <taxon>Marasmiineae</taxon>
        <taxon>Mycenaceae</taxon>
        <taxon>Mycena</taxon>
    </lineage>
</organism>
<name>A0AAD7MGP0_9AGAR</name>
<keyword evidence="3" id="KW-1185">Reference proteome</keyword>
<comment type="caution">
    <text evidence="2">The sequence shown here is derived from an EMBL/GenBank/DDBJ whole genome shotgun (WGS) entry which is preliminary data.</text>
</comment>
<reference evidence="2" key="1">
    <citation type="submission" date="2023-03" db="EMBL/GenBank/DDBJ databases">
        <title>Massive genome expansion in bonnet fungi (Mycena s.s.) driven by repeated elements and novel gene families across ecological guilds.</title>
        <authorList>
            <consortium name="Lawrence Berkeley National Laboratory"/>
            <person name="Harder C.B."/>
            <person name="Miyauchi S."/>
            <person name="Viragh M."/>
            <person name="Kuo A."/>
            <person name="Thoen E."/>
            <person name="Andreopoulos B."/>
            <person name="Lu D."/>
            <person name="Skrede I."/>
            <person name="Drula E."/>
            <person name="Henrissat B."/>
            <person name="Morin E."/>
            <person name="Kohler A."/>
            <person name="Barry K."/>
            <person name="LaButti K."/>
            <person name="Morin E."/>
            <person name="Salamov A."/>
            <person name="Lipzen A."/>
            <person name="Mereny Z."/>
            <person name="Hegedus B."/>
            <person name="Baldrian P."/>
            <person name="Stursova M."/>
            <person name="Weitz H."/>
            <person name="Taylor A."/>
            <person name="Grigoriev I.V."/>
            <person name="Nagy L.G."/>
            <person name="Martin F."/>
            <person name="Kauserud H."/>
        </authorList>
    </citation>
    <scope>NUCLEOTIDE SEQUENCE</scope>
    <source>
        <strain evidence="2">CBHHK182m</strain>
    </source>
</reference>
<feature type="region of interest" description="Disordered" evidence="1">
    <location>
        <begin position="1"/>
        <end position="43"/>
    </location>
</feature>
<sequence length="83" mass="8907">MTAKRTHDDDEMPSDEDWDECSPSDGSDCDNNDDMETDVDDKENIPVLAQEASALAPSKLADLIQTDGTTKPAGTTIVGYDTA</sequence>
<proteinExistence type="predicted"/>